<feature type="domain" description="PIN-like" evidence="1">
    <location>
        <begin position="14"/>
        <end position="114"/>
    </location>
</feature>
<proteinExistence type="predicted"/>
<dbReference type="AlphaFoldDB" id="A0A6N3HGK0"/>
<dbReference type="InterPro" id="IPR041494">
    <property type="entry name" value="PIN7"/>
</dbReference>
<accession>A0A6N3HGK0</accession>
<dbReference type="EMBL" id="CACRTZ010000037">
    <property type="protein sequence ID" value="VYU75876.1"/>
    <property type="molecule type" value="Genomic_DNA"/>
</dbReference>
<name>A0A6N3HGK0_9ENTR</name>
<reference evidence="2" key="1">
    <citation type="submission" date="2019-11" db="EMBL/GenBank/DDBJ databases">
        <authorList>
            <person name="Feng L."/>
        </authorList>
    </citation>
    <scope>NUCLEOTIDE SEQUENCE</scope>
    <source>
        <strain evidence="2">EMassiliensisLFYP7</strain>
    </source>
</reference>
<sequence>MSSSVQGNEITYVMVDYENVQPSVSKLITNPQNHFIIFVGHQQDKIHFEIVSMLHSIGNRAEYVKIHGTASNALDLHIAFFIGKIIQKNSSASFIIISNDKGYDPLISYLKSIGTKIVRHSIPSTSKNDKPSVKSVPSIQPVMTAEKREKHITRVINALSAMTHCKPKSHTGLGGVIKSTGDNKEMSKDEIDKIVNILIDRGIVNPDGPQFTYCLNKSKKK</sequence>
<dbReference type="Pfam" id="PF18475">
    <property type="entry name" value="PIN7"/>
    <property type="match status" value="1"/>
</dbReference>
<evidence type="ECO:0000313" key="2">
    <source>
        <dbReference type="EMBL" id="VYU75876.1"/>
    </source>
</evidence>
<protein>
    <recommendedName>
        <fullName evidence="1">PIN-like domain-containing protein</fullName>
    </recommendedName>
</protein>
<gene>
    <name evidence="2" type="ORF">EMLFYP7_03950</name>
</gene>
<evidence type="ECO:0000259" key="1">
    <source>
        <dbReference type="Pfam" id="PF18475"/>
    </source>
</evidence>
<organism evidence="2">
    <name type="scientific">Phytobacter massiliensis</name>
    <dbReference type="NCBI Taxonomy" id="1485952"/>
    <lineage>
        <taxon>Bacteria</taxon>
        <taxon>Pseudomonadati</taxon>
        <taxon>Pseudomonadota</taxon>
        <taxon>Gammaproteobacteria</taxon>
        <taxon>Enterobacterales</taxon>
        <taxon>Enterobacteriaceae</taxon>
        <taxon>Phytobacter</taxon>
    </lineage>
</organism>
<dbReference type="RefSeq" id="WP_156567231.1">
    <property type="nucleotide sequence ID" value="NZ_CACRTZ010000037.1"/>
</dbReference>